<feature type="transmembrane region" description="Helical" evidence="5">
    <location>
        <begin position="432"/>
        <end position="449"/>
    </location>
</feature>
<dbReference type="InterPro" id="IPR036259">
    <property type="entry name" value="MFS_trans_sf"/>
</dbReference>
<evidence type="ECO:0000256" key="1">
    <source>
        <dbReference type="ARBA" id="ARBA00004141"/>
    </source>
</evidence>
<feature type="transmembrane region" description="Helical" evidence="5">
    <location>
        <begin position="51"/>
        <end position="73"/>
    </location>
</feature>
<feature type="transmembrane region" description="Helical" evidence="5">
    <location>
        <begin position="117"/>
        <end position="136"/>
    </location>
</feature>
<dbReference type="SUPFAM" id="SSF103473">
    <property type="entry name" value="MFS general substrate transporter"/>
    <property type="match status" value="1"/>
</dbReference>
<feature type="transmembrane region" description="Helical" evidence="5">
    <location>
        <begin position="205"/>
        <end position="225"/>
    </location>
</feature>
<keyword evidence="4 5" id="KW-0472">Membrane</keyword>
<evidence type="ECO:0000256" key="5">
    <source>
        <dbReference type="SAM" id="Phobius"/>
    </source>
</evidence>
<comment type="caution">
    <text evidence="7">The sequence shown here is derived from an EMBL/GenBank/DDBJ whole genome shotgun (WGS) entry which is preliminary data.</text>
</comment>
<feature type="domain" description="Major facilitator superfamily (MFS) profile" evidence="6">
    <location>
        <begin position="51"/>
        <end position="484"/>
    </location>
</feature>
<feature type="transmembrane region" description="Helical" evidence="5">
    <location>
        <begin position="142"/>
        <end position="163"/>
    </location>
</feature>
<dbReference type="Gene3D" id="1.20.1250.20">
    <property type="entry name" value="MFS general substrate transporter like domains"/>
    <property type="match status" value="1"/>
</dbReference>
<proteinExistence type="predicted"/>
<evidence type="ECO:0000256" key="4">
    <source>
        <dbReference type="ARBA" id="ARBA00023136"/>
    </source>
</evidence>
<feature type="transmembrane region" description="Helical" evidence="5">
    <location>
        <begin position="175"/>
        <end position="193"/>
    </location>
</feature>
<feature type="transmembrane region" description="Helical" evidence="5">
    <location>
        <begin position="85"/>
        <end position="105"/>
    </location>
</feature>
<dbReference type="InterPro" id="IPR011701">
    <property type="entry name" value="MFS"/>
</dbReference>
<dbReference type="InterPro" id="IPR005829">
    <property type="entry name" value="Sugar_transporter_CS"/>
</dbReference>
<evidence type="ECO:0000313" key="8">
    <source>
        <dbReference type="Proteomes" id="UP000803844"/>
    </source>
</evidence>
<reference evidence="7" key="1">
    <citation type="journal article" date="2020" name="Phytopathology">
        <title>Genome sequence of the chestnut blight fungus Cryphonectria parasitica EP155: A fundamental resource for an archetypical invasive plant pathogen.</title>
        <authorList>
            <person name="Crouch J.A."/>
            <person name="Dawe A."/>
            <person name="Aerts A."/>
            <person name="Barry K."/>
            <person name="Churchill A.C.L."/>
            <person name="Grimwood J."/>
            <person name="Hillman B."/>
            <person name="Milgroom M.G."/>
            <person name="Pangilinan J."/>
            <person name="Smith M."/>
            <person name="Salamov A."/>
            <person name="Schmutz J."/>
            <person name="Yadav J."/>
            <person name="Grigoriev I.V."/>
            <person name="Nuss D."/>
        </authorList>
    </citation>
    <scope>NUCLEOTIDE SEQUENCE</scope>
    <source>
        <strain evidence="7">EP155</strain>
    </source>
</reference>
<dbReference type="AlphaFoldDB" id="A0A9P4Y0Q8"/>
<feature type="transmembrane region" description="Helical" evidence="5">
    <location>
        <begin position="295"/>
        <end position="319"/>
    </location>
</feature>
<dbReference type="RefSeq" id="XP_040775221.1">
    <property type="nucleotide sequence ID" value="XM_040921498.1"/>
</dbReference>
<accession>A0A9P4Y0Q8</accession>
<dbReference type="PROSITE" id="PS50850">
    <property type="entry name" value="MFS"/>
    <property type="match status" value="1"/>
</dbReference>
<dbReference type="GO" id="GO:0140115">
    <property type="term" value="P:export across plasma membrane"/>
    <property type="evidence" value="ECO:0007669"/>
    <property type="project" value="UniProtKB-ARBA"/>
</dbReference>
<keyword evidence="8" id="KW-1185">Reference proteome</keyword>
<dbReference type="InterPro" id="IPR020846">
    <property type="entry name" value="MFS_dom"/>
</dbReference>
<dbReference type="GeneID" id="63838627"/>
<dbReference type="PANTHER" id="PTHR23502:SF60">
    <property type="entry name" value="MAJOR FACILITATOR SUPERFAMILY (MFS) PROFILE DOMAIN-CONTAINING PROTEIN-RELATED"/>
    <property type="match status" value="1"/>
</dbReference>
<name>A0A9P4Y0Q8_CRYP1</name>
<evidence type="ECO:0000256" key="3">
    <source>
        <dbReference type="ARBA" id="ARBA00022989"/>
    </source>
</evidence>
<comment type="subcellular location">
    <subcellularLocation>
        <location evidence="1">Membrane</location>
        <topology evidence="1">Multi-pass membrane protein</topology>
    </subcellularLocation>
</comment>
<dbReference type="Pfam" id="PF07690">
    <property type="entry name" value="MFS_1"/>
    <property type="match status" value="1"/>
</dbReference>
<evidence type="ECO:0000259" key="6">
    <source>
        <dbReference type="PROSITE" id="PS50850"/>
    </source>
</evidence>
<evidence type="ECO:0000313" key="7">
    <source>
        <dbReference type="EMBL" id="KAF3764260.1"/>
    </source>
</evidence>
<dbReference type="GO" id="GO:0042908">
    <property type="term" value="P:xenobiotic transport"/>
    <property type="evidence" value="ECO:0007669"/>
    <property type="project" value="UniProtKB-ARBA"/>
</dbReference>
<dbReference type="GO" id="GO:0016020">
    <property type="term" value="C:membrane"/>
    <property type="evidence" value="ECO:0007669"/>
    <property type="project" value="UniProtKB-SubCell"/>
</dbReference>
<keyword evidence="3 5" id="KW-1133">Transmembrane helix</keyword>
<keyword evidence="2 5" id="KW-0812">Transmembrane</keyword>
<feature type="transmembrane region" description="Helical" evidence="5">
    <location>
        <begin position="400"/>
        <end position="420"/>
    </location>
</feature>
<dbReference type="PROSITE" id="PS00216">
    <property type="entry name" value="SUGAR_TRANSPORT_1"/>
    <property type="match status" value="1"/>
</dbReference>
<dbReference type="EMBL" id="MU032348">
    <property type="protein sequence ID" value="KAF3764260.1"/>
    <property type="molecule type" value="Genomic_DNA"/>
</dbReference>
<dbReference type="GO" id="GO:0022857">
    <property type="term" value="F:transmembrane transporter activity"/>
    <property type="evidence" value="ECO:0007669"/>
    <property type="project" value="InterPro"/>
</dbReference>
<feature type="transmembrane region" description="Helical" evidence="5">
    <location>
        <begin position="455"/>
        <end position="478"/>
    </location>
</feature>
<organism evidence="7 8">
    <name type="scientific">Cryphonectria parasitica (strain ATCC 38755 / EP155)</name>
    <dbReference type="NCBI Taxonomy" id="660469"/>
    <lineage>
        <taxon>Eukaryota</taxon>
        <taxon>Fungi</taxon>
        <taxon>Dikarya</taxon>
        <taxon>Ascomycota</taxon>
        <taxon>Pezizomycotina</taxon>
        <taxon>Sordariomycetes</taxon>
        <taxon>Sordariomycetidae</taxon>
        <taxon>Diaporthales</taxon>
        <taxon>Cryphonectriaceae</taxon>
        <taxon>Cryphonectria-Endothia species complex</taxon>
        <taxon>Cryphonectria</taxon>
    </lineage>
</organism>
<dbReference type="PANTHER" id="PTHR23502">
    <property type="entry name" value="MAJOR FACILITATOR SUPERFAMILY"/>
    <property type="match status" value="1"/>
</dbReference>
<dbReference type="Proteomes" id="UP000803844">
    <property type="component" value="Unassembled WGS sequence"/>
</dbReference>
<protein>
    <submittedName>
        <fullName evidence="7">MFS general substrate transporter</fullName>
    </submittedName>
</protein>
<dbReference type="OrthoDB" id="6770063at2759"/>
<sequence length="490" mass="53292">MEKTEDALGTADLTPESQRLLELKETYGATWDGPSDPRDPYNWKPWRKVSITLLISCGQLVTLMTASMIAAALNKIAADLGMSTSQAQIAFSIYFLGMAFAPFFIAAVSEMYGRRPVWLISNMYFVLWNTLCPVGRNKVLMILGRFMAAAGASCGVCLTGPILTDMYRPDMRGRSLALASLLPYLGPAVGPIIGGVATQHLDWPWLFYIISLFSAAIVLAGFFLLPESHTPILLGRLARAETTAAATAGAAADPQQGRALHNSNSNNGGSSFFSRLATSVRRPVWLLLRRPVMQLIALNMGLNFAMYCVMITTLASIFMARYHESETVSSLNYIAIAVGTTIEAQAGGHIMDWIWRRLTARQHGGGEGKGKPEFRLPFIAPGVITAAEAHWALVDAGVTVFVMGCFAYSAGFLAYTFDEFEHAASASAACRVYMYILGFACPIFAPILYDRLGYGWGNTLLALVLLLVGGPSVLLLWLRGEKVRALGRRS</sequence>
<gene>
    <name evidence="7" type="ORF">M406DRAFT_339908</name>
</gene>
<evidence type="ECO:0000256" key="2">
    <source>
        <dbReference type="ARBA" id="ARBA00022692"/>
    </source>
</evidence>